<feature type="compositionally biased region" description="Low complexity" evidence="1">
    <location>
        <begin position="446"/>
        <end position="455"/>
    </location>
</feature>
<organism evidence="2 3">
    <name type="scientific">Aspergillus keveii</name>
    <dbReference type="NCBI Taxonomy" id="714993"/>
    <lineage>
        <taxon>Eukaryota</taxon>
        <taxon>Fungi</taxon>
        <taxon>Dikarya</taxon>
        <taxon>Ascomycota</taxon>
        <taxon>Pezizomycotina</taxon>
        <taxon>Eurotiomycetes</taxon>
        <taxon>Eurotiomycetidae</taxon>
        <taxon>Eurotiales</taxon>
        <taxon>Aspergillaceae</taxon>
        <taxon>Aspergillus</taxon>
        <taxon>Aspergillus subgen. Nidulantes</taxon>
    </lineage>
</organism>
<proteinExistence type="predicted"/>
<evidence type="ECO:0000256" key="1">
    <source>
        <dbReference type="SAM" id="MobiDB-lite"/>
    </source>
</evidence>
<sequence>MAYDSITDVISFSNRYIPDHFREPSRGNQTPLSPSTSGEASAQTDADESRGRTQDTTPYTATDERSPSSNTQCDPERYVVEDSHDDGRVGPEKIELLREKAHKDPMFKHQLIELGHYLEESRPGTLDDTDEIGGIKREARHDWMFRRRLLELIHLLDFHDIQRRKGEWVVHYPQGDRRVSAPSSIDVPPSSRPAQPPTLDPRLVARGVIPPPTPDKVEPPFEPSSEAKQFQAKESLEKDSQQPRSGVTGSSTGQASDKGSSSDGGVQLGTGPGQTHPAPQRGGGGDVRKRKQDTLPTAGKSSIVPKEPRPRPVSLSDDPFSERRSAPITEPMDMAGEWMPVPQPSEYTSFPGPAPSEASNLSTSSVGDEAKASVSTSMRPHVSRPESPRARETAEQSVKTELPSGFSAGGLITVPDAPTHPVWGTCPGPIGSSQGNESAGGDGMPSVSDSSQRSSSENRPDGVRRYSRPINVPSPEPEATGATHYAPPRTAPPPQWDNPPPNDRSPSPPPPELVTGRRLPRKSSGR</sequence>
<comment type="caution">
    <text evidence="2">The sequence shown here is derived from an EMBL/GenBank/DDBJ whole genome shotgun (WGS) entry which is preliminary data.</text>
</comment>
<dbReference type="EMBL" id="JBFTWV010000019">
    <property type="protein sequence ID" value="KAL2797381.1"/>
    <property type="molecule type" value="Genomic_DNA"/>
</dbReference>
<feature type="compositionally biased region" description="Basic and acidic residues" evidence="1">
    <location>
        <begin position="74"/>
        <end position="90"/>
    </location>
</feature>
<feature type="region of interest" description="Disordered" evidence="1">
    <location>
        <begin position="177"/>
        <end position="526"/>
    </location>
</feature>
<feature type="compositionally biased region" description="Polar residues" evidence="1">
    <location>
        <begin position="357"/>
        <end position="366"/>
    </location>
</feature>
<feature type="region of interest" description="Disordered" evidence="1">
    <location>
        <begin position="18"/>
        <end position="90"/>
    </location>
</feature>
<evidence type="ECO:0000313" key="3">
    <source>
        <dbReference type="Proteomes" id="UP001610563"/>
    </source>
</evidence>
<dbReference type="Proteomes" id="UP001610563">
    <property type="component" value="Unassembled WGS sequence"/>
</dbReference>
<gene>
    <name evidence="2" type="ORF">BJX66DRAFT_297737</name>
</gene>
<evidence type="ECO:0000313" key="2">
    <source>
        <dbReference type="EMBL" id="KAL2797381.1"/>
    </source>
</evidence>
<feature type="compositionally biased region" description="Polar residues" evidence="1">
    <location>
        <begin position="26"/>
        <end position="44"/>
    </location>
</feature>
<feature type="compositionally biased region" description="Basic and acidic residues" evidence="1">
    <location>
        <begin position="383"/>
        <end position="394"/>
    </location>
</feature>
<feature type="compositionally biased region" description="Pro residues" evidence="1">
    <location>
        <begin position="489"/>
        <end position="512"/>
    </location>
</feature>
<protein>
    <submittedName>
        <fullName evidence="2">Uncharacterized protein</fullName>
    </submittedName>
</protein>
<keyword evidence="3" id="KW-1185">Reference proteome</keyword>
<reference evidence="2 3" key="1">
    <citation type="submission" date="2024-07" db="EMBL/GenBank/DDBJ databases">
        <title>Section-level genome sequencing and comparative genomics of Aspergillus sections Usti and Cavernicolus.</title>
        <authorList>
            <consortium name="Lawrence Berkeley National Laboratory"/>
            <person name="Nybo J.L."/>
            <person name="Vesth T.C."/>
            <person name="Theobald S."/>
            <person name="Frisvad J.C."/>
            <person name="Larsen T.O."/>
            <person name="Kjaerboelling I."/>
            <person name="Rothschild-Mancinelli K."/>
            <person name="Lyhne E.K."/>
            <person name="Kogle M.E."/>
            <person name="Barry K."/>
            <person name="Clum A."/>
            <person name="Na H."/>
            <person name="Ledsgaard L."/>
            <person name="Lin J."/>
            <person name="Lipzen A."/>
            <person name="Kuo A."/>
            <person name="Riley R."/>
            <person name="Mondo S."/>
            <person name="Labutti K."/>
            <person name="Haridas S."/>
            <person name="Pangalinan J."/>
            <person name="Salamov A.A."/>
            <person name="Simmons B.A."/>
            <person name="Magnuson J.K."/>
            <person name="Chen J."/>
            <person name="Drula E."/>
            <person name="Henrissat B."/>
            <person name="Wiebenga A."/>
            <person name="Lubbers R.J."/>
            <person name="Gomes A.C."/>
            <person name="Makela M.R."/>
            <person name="Stajich J."/>
            <person name="Grigoriev I.V."/>
            <person name="Mortensen U.H."/>
            <person name="De Vries R.P."/>
            <person name="Baker S.E."/>
            <person name="Andersen M.R."/>
        </authorList>
    </citation>
    <scope>NUCLEOTIDE SEQUENCE [LARGE SCALE GENOMIC DNA]</scope>
    <source>
        <strain evidence="2 3">CBS 209.92</strain>
    </source>
</reference>
<feature type="compositionally biased region" description="Pro residues" evidence="1">
    <location>
        <begin position="190"/>
        <end position="199"/>
    </location>
</feature>
<feature type="compositionally biased region" description="Polar residues" evidence="1">
    <location>
        <begin position="242"/>
        <end position="264"/>
    </location>
</feature>
<accession>A0ABR4GEA7</accession>
<name>A0ABR4GEA7_9EURO</name>